<evidence type="ECO:0008006" key="13">
    <source>
        <dbReference type="Google" id="ProtNLM"/>
    </source>
</evidence>
<dbReference type="PANTHER" id="PTHR45813">
    <property type="entry name" value="IG-LIKE DOMAIN-CONTAINING PROTEIN"/>
    <property type="match status" value="1"/>
</dbReference>
<keyword evidence="3 8" id="KW-0812">Transmembrane</keyword>
<comment type="subcellular location">
    <subcellularLocation>
        <location evidence="1">Membrane</location>
        <topology evidence="1">Multi-pass membrane protein</topology>
    </subcellularLocation>
</comment>
<dbReference type="AlphaFoldDB" id="A0A5N5LLY6"/>
<evidence type="ECO:0000313" key="12">
    <source>
        <dbReference type="Proteomes" id="UP000327468"/>
    </source>
</evidence>
<dbReference type="Pfam" id="PF13927">
    <property type="entry name" value="Ig_3"/>
    <property type="match status" value="1"/>
</dbReference>
<evidence type="ECO:0000256" key="7">
    <source>
        <dbReference type="ARBA" id="ARBA00023180"/>
    </source>
</evidence>
<dbReference type="EMBL" id="VFJC01000018">
    <property type="protein sequence ID" value="KAB5543737.1"/>
    <property type="molecule type" value="Genomic_DNA"/>
</dbReference>
<evidence type="ECO:0000256" key="1">
    <source>
        <dbReference type="ARBA" id="ARBA00004141"/>
    </source>
</evidence>
<protein>
    <recommendedName>
        <fullName evidence="13">G-protein coupled receptors family 2 profile 2 domain-containing protein</fullName>
    </recommendedName>
</protein>
<dbReference type="InterPro" id="IPR036179">
    <property type="entry name" value="Ig-like_dom_sf"/>
</dbReference>
<dbReference type="PROSITE" id="PS50261">
    <property type="entry name" value="G_PROTEIN_RECEP_F2_4"/>
    <property type="match status" value="1"/>
</dbReference>
<dbReference type="InterPro" id="IPR013783">
    <property type="entry name" value="Ig-like_fold"/>
</dbReference>
<dbReference type="FunFam" id="1.20.1070.10:FF:000058">
    <property type="entry name" value="Adhesion G protein-coupled receptor F5"/>
    <property type="match status" value="1"/>
</dbReference>
<feature type="domain" description="G-protein coupled receptors family 2 profile 2" evidence="9">
    <location>
        <begin position="353"/>
        <end position="617"/>
    </location>
</feature>
<reference evidence="11 12" key="1">
    <citation type="submission" date="2019-06" db="EMBL/GenBank/DDBJ databases">
        <title>A chromosome-scale genome assembly of the striped catfish, Pangasianodon hypophthalmus.</title>
        <authorList>
            <person name="Wen M."/>
            <person name="Zahm M."/>
            <person name="Roques C."/>
            <person name="Cabau C."/>
            <person name="Klopp C."/>
            <person name="Donnadieu C."/>
            <person name="Jouanno E."/>
            <person name="Avarre J.-C."/>
            <person name="Campet M."/>
            <person name="Ha T.T.T."/>
            <person name="Dugue R."/>
            <person name="Lampietro C."/>
            <person name="Louis A."/>
            <person name="Herpin A."/>
            <person name="Echchiki A."/>
            <person name="Berthelot C."/>
            <person name="Parey E."/>
            <person name="Roest-Crollius H."/>
            <person name="Braasch I."/>
            <person name="Postlethwait J."/>
            <person name="Bobe J."/>
            <person name="Montfort J."/>
            <person name="Bouchez O."/>
            <person name="Begum T."/>
            <person name="Schartl M."/>
            <person name="Guiguen Y."/>
        </authorList>
    </citation>
    <scope>NUCLEOTIDE SEQUENCE [LARGE SCALE GENOMIC DNA]</scope>
    <source>
        <strain evidence="11 12">Indonesia</strain>
        <tissue evidence="11">Blood</tissue>
    </source>
</reference>
<dbReference type="SUPFAM" id="SSF48726">
    <property type="entry name" value="Immunoglobulin"/>
    <property type="match status" value="1"/>
</dbReference>
<keyword evidence="12" id="KW-1185">Reference proteome</keyword>
<evidence type="ECO:0000256" key="8">
    <source>
        <dbReference type="SAM" id="Phobius"/>
    </source>
</evidence>
<name>A0A5N5LLY6_PANHP</name>
<gene>
    <name evidence="11" type="ORF">PHYPO_G00083030</name>
</gene>
<feature type="transmembrane region" description="Helical" evidence="8">
    <location>
        <begin position="475"/>
        <end position="499"/>
    </location>
</feature>
<dbReference type="InterPro" id="IPR007110">
    <property type="entry name" value="Ig-like_dom"/>
</dbReference>
<feature type="domain" description="Ig-like" evidence="10">
    <location>
        <begin position="136"/>
        <end position="188"/>
    </location>
</feature>
<evidence type="ECO:0000256" key="3">
    <source>
        <dbReference type="ARBA" id="ARBA00022692"/>
    </source>
</evidence>
<keyword evidence="7" id="KW-0325">Glycoprotein</keyword>
<dbReference type="Gene3D" id="2.60.40.10">
    <property type="entry name" value="Immunoglobulins"/>
    <property type="match status" value="1"/>
</dbReference>
<dbReference type="Proteomes" id="UP000327468">
    <property type="component" value="Chromosome 17"/>
</dbReference>
<dbReference type="Gene3D" id="1.20.1070.10">
    <property type="entry name" value="Rhodopsin 7-helix transmembrane proteins"/>
    <property type="match status" value="1"/>
</dbReference>
<dbReference type="GO" id="GO:0007189">
    <property type="term" value="P:adenylate cyclase-activating G protein-coupled receptor signaling pathway"/>
    <property type="evidence" value="ECO:0007669"/>
    <property type="project" value="TreeGrafter"/>
</dbReference>
<comment type="caution">
    <text evidence="11">The sequence shown here is derived from an EMBL/GenBank/DDBJ whole genome shotgun (WGS) entry which is preliminary data.</text>
</comment>
<evidence type="ECO:0000313" key="11">
    <source>
        <dbReference type="EMBL" id="KAB5543737.1"/>
    </source>
</evidence>
<evidence type="ECO:0000259" key="9">
    <source>
        <dbReference type="PROSITE" id="PS50261"/>
    </source>
</evidence>
<accession>A0A5N5LLY6</accession>
<feature type="transmembrane region" description="Helical" evidence="8">
    <location>
        <begin position="404"/>
        <end position="426"/>
    </location>
</feature>
<evidence type="ECO:0000256" key="6">
    <source>
        <dbReference type="ARBA" id="ARBA00023157"/>
    </source>
</evidence>
<dbReference type="GO" id="GO:0016020">
    <property type="term" value="C:membrane"/>
    <property type="evidence" value="ECO:0007669"/>
    <property type="project" value="UniProtKB-SubCell"/>
</dbReference>
<keyword evidence="4 8" id="KW-1133">Transmembrane helix</keyword>
<feature type="transmembrane region" description="Helical" evidence="8">
    <location>
        <begin position="564"/>
        <end position="586"/>
    </location>
</feature>
<dbReference type="CDD" id="cd00096">
    <property type="entry name" value="Ig"/>
    <property type="match status" value="1"/>
</dbReference>
<dbReference type="InterPro" id="IPR017981">
    <property type="entry name" value="GPCR_2-like_7TM"/>
</dbReference>
<dbReference type="SMART" id="SM00408">
    <property type="entry name" value="IGc2"/>
    <property type="match status" value="1"/>
</dbReference>
<keyword evidence="6" id="KW-1015">Disulfide bond</keyword>
<dbReference type="GO" id="GO:0007166">
    <property type="term" value="P:cell surface receptor signaling pathway"/>
    <property type="evidence" value="ECO:0007669"/>
    <property type="project" value="InterPro"/>
</dbReference>
<proteinExistence type="inferred from homology"/>
<evidence type="ECO:0000256" key="2">
    <source>
        <dbReference type="ARBA" id="ARBA00007343"/>
    </source>
</evidence>
<dbReference type="InterPro" id="IPR003598">
    <property type="entry name" value="Ig_sub2"/>
</dbReference>
<keyword evidence="5 8" id="KW-0472">Membrane</keyword>
<dbReference type="InterPro" id="IPR051587">
    <property type="entry name" value="Adhesion_GPCR"/>
</dbReference>
<dbReference type="PRINTS" id="PR00249">
    <property type="entry name" value="GPCRSECRETIN"/>
</dbReference>
<dbReference type="PANTHER" id="PTHR45813:SF4">
    <property type="entry name" value="ADHESION G PROTEIN-COUPLED RECEPTOR F5"/>
    <property type="match status" value="1"/>
</dbReference>
<dbReference type="PROSITE" id="PS50835">
    <property type="entry name" value="IG_LIKE"/>
    <property type="match status" value="1"/>
</dbReference>
<evidence type="ECO:0000259" key="10">
    <source>
        <dbReference type="PROSITE" id="PS50835"/>
    </source>
</evidence>
<feature type="transmembrane region" description="Helical" evidence="8">
    <location>
        <begin position="438"/>
        <end position="463"/>
    </location>
</feature>
<evidence type="ECO:0000256" key="4">
    <source>
        <dbReference type="ARBA" id="ARBA00022989"/>
    </source>
</evidence>
<dbReference type="Pfam" id="PF00002">
    <property type="entry name" value="7tm_2"/>
    <property type="match status" value="1"/>
</dbReference>
<organism evidence="11 12">
    <name type="scientific">Pangasianodon hypophthalmus</name>
    <name type="common">Striped catfish</name>
    <name type="synonym">Helicophagus hypophthalmus</name>
    <dbReference type="NCBI Taxonomy" id="310915"/>
    <lineage>
        <taxon>Eukaryota</taxon>
        <taxon>Metazoa</taxon>
        <taxon>Chordata</taxon>
        <taxon>Craniata</taxon>
        <taxon>Vertebrata</taxon>
        <taxon>Euteleostomi</taxon>
        <taxon>Actinopterygii</taxon>
        <taxon>Neopterygii</taxon>
        <taxon>Teleostei</taxon>
        <taxon>Ostariophysi</taxon>
        <taxon>Siluriformes</taxon>
        <taxon>Pangasiidae</taxon>
        <taxon>Pangasianodon</taxon>
    </lineage>
</organism>
<dbReference type="InterPro" id="IPR000832">
    <property type="entry name" value="GPCR_2_secretin-like"/>
</dbReference>
<feature type="transmembrane region" description="Helical" evidence="8">
    <location>
        <begin position="592"/>
        <end position="616"/>
    </location>
</feature>
<dbReference type="GO" id="GO:0004930">
    <property type="term" value="F:G protein-coupled receptor activity"/>
    <property type="evidence" value="ECO:0007669"/>
    <property type="project" value="InterPro"/>
</dbReference>
<comment type="similarity">
    <text evidence="2">Belongs to the G-protein coupled receptor 2 family. Adhesion G-protein coupled receptor (ADGR) subfamily.</text>
</comment>
<evidence type="ECO:0000256" key="5">
    <source>
        <dbReference type="ARBA" id="ARBA00023136"/>
    </source>
</evidence>
<sequence>MPNITTPNITPANTTTDTHAISFSLKINEEFDLALTNSYSIKYKNYTKRIGDSINHSYSSVSGYKANSATVTGFRSGSVIADFNINATSDNLNLISANQQVVASLREQGFNISDDAFSRTVKDGLYESTDQIYPENDVTLTCNTTVNDNITWTKDGKELAASDKYLINKTALVVKNTAPSDSGVYECRTRVNSMPYVIWQSLMIPDPNIQVNSSKVLTCGNLKERLQCCVHTSYSVKWVSNEVCGEPVEQNIYGCIYCDYDINANECQPSDQNLTVTCTLTKSNYFRSIRIDAVNRAFTCSDDKSNGAFGAGSVGENKTDRSENLLAIDLPQFAQNVSSATATNAAEITKSPATILTIVELLKTIAHLSQTIIVNEDIMTDFLQTLDVIGSVTRNDTSYMRHVSVVNIAVSLLIANICFIIGAAVVNQGEGPCSTATFFMHFFYLALFFWMLLSALLLLYRVLMVFSRMTRGTMMAIAFTVGYGAPLIIAVITVASTAGRKGYIQKDYNCWLNWNETKALLAFVIPALTIVAINLLVLIVVLCKMMRRGVNASTQPDEKHPLMVIAKCVGILTPLFGLTWGFGIGTMVSSNFGVHVVFAFLNSLQGFFILVFGTLLDNKVREALAGKLALTNLSSNRTRSTSAGPSSLGAFPFIQRLRKRGAHNISEGRVLTTSSPF</sequence>
<feature type="transmembrane region" description="Helical" evidence="8">
    <location>
        <begin position="519"/>
        <end position="543"/>
    </location>
</feature>